<keyword evidence="4 8" id="KW-0408">Iron</keyword>
<dbReference type="GO" id="GO:0046872">
    <property type="term" value="F:metal ion binding"/>
    <property type="evidence" value="ECO:0007669"/>
    <property type="project" value="UniProtKB-KW"/>
</dbReference>
<dbReference type="InterPro" id="IPR027417">
    <property type="entry name" value="P-loop_NTPase"/>
</dbReference>
<evidence type="ECO:0000256" key="6">
    <source>
        <dbReference type="ARBA" id="ARBA00058094"/>
    </source>
</evidence>
<keyword evidence="3 8" id="KW-0067">ATP-binding</keyword>
<dbReference type="PROSITE" id="PS01215">
    <property type="entry name" value="MRP"/>
    <property type="match status" value="1"/>
</dbReference>
<dbReference type="EMBL" id="LT607756">
    <property type="protein sequence ID" value="SCG86540.1"/>
    <property type="molecule type" value="Genomic_DNA"/>
</dbReference>
<dbReference type="HAMAP" id="MF_02040">
    <property type="entry name" value="Mrp_NBP35"/>
    <property type="match status" value="1"/>
</dbReference>
<dbReference type="FunFam" id="3.40.50.300:FF:001119">
    <property type="entry name" value="Iron-sulfur cluster carrier protein"/>
    <property type="match status" value="1"/>
</dbReference>
<evidence type="ECO:0000256" key="8">
    <source>
        <dbReference type="HAMAP-Rule" id="MF_02040"/>
    </source>
</evidence>
<evidence type="ECO:0000256" key="2">
    <source>
        <dbReference type="ARBA" id="ARBA00022741"/>
    </source>
</evidence>
<dbReference type="PANTHER" id="PTHR23264">
    <property type="entry name" value="NUCLEOTIDE-BINDING PROTEIN NBP35 YEAST -RELATED"/>
    <property type="match status" value="1"/>
</dbReference>
<dbReference type="GeneID" id="30412828"/>
<dbReference type="CDD" id="cd02037">
    <property type="entry name" value="Mrp_NBP35"/>
    <property type="match status" value="1"/>
</dbReference>
<reference evidence="9 10" key="1">
    <citation type="submission" date="2016-08" db="EMBL/GenBank/DDBJ databases">
        <authorList>
            <person name="Seilhamer J.J."/>
        </authorList>
    </citation>
    <scope>NUCLEOTIDE SEQUENCE [LARGE SCALE GENOMIC DNA]</scope>
    <source>
        <strain evidence="9">Buetzberg</strain>
    </source>
</reference>
<feature type="binding site" evidence="8">
    <location>
        <begin position="38"/>
        <end position="45"/>
    </location>
    <ligand>
        <name>ATP</name>
        <dbReference type="ChEBI" id="CHEBI:30616"/>
    </ligand>
</feature>
<dbReference type="OrthoDB" id="8297at2157"/>
<evidence type="ECO:0000313" key="10">
    <source>
        <dbReference type="Proteomes" id="UP000094707"/>
    </source>
</evidence>
<dbReference type="InterPro" id="IPR019591">
    <property type="entry name" value="Mrp/NBP35_ATP-bd"/>
</dbReference>
<keyword evidence="2 8" id="KW-0547">Nucleotide-binding</keyword>
<dbReference type="PANTHER" id="PTHR23264:SF19">
    <property type="entry name" value="CYTOSOLIC FE-S CLUSTER ASSEMBLY FACTOR NUBP2"/>
    <property type="match status" value="1"/>
</dbReference>
<dbReference type="GO" id="GO:0051536">
    <property type="term" value="F:iron-sulfur cluster binding"/>
    <property type="evidence" value="ECO:0007669"/>
    <property type="project" value="UniProtKB-UniRule"/>
</dbReference>
<dbReference type="AlphaFoldDB" id="A0A1D3L507"/>
<organism evidence="9 10">
    <name type="scientific">Methanobacterium congolense</name>
    <dbReference type="NCBI Taxonomy" id="118062"/>
    <lineage>
        <taxon>Archaea</taxon>
        <taxon>Methanobacteriati</taxon>
        <taxon>Methanobacteriota</taxon>
        <taxon>Methanomada group</taxon>
        <taxon>Methanobacteria</taxon>
        <taxon>Methanobacteriales</taxon>
        <taxon>Methanobacteriaceae</taxon>
        <taxon>Methanobacterium</taxon>
    </lineage>
</organism>
<dbReference type="GO" id="GO:0005829">
    <property type="term" value="C:cytosol"/>
    <property type="evidence" value="ECO:0007669"/>
    <property type="project" value="TreeGrafter"/>
</dbReference>
<keyword evidence="8" id="KW-0378">Hydrolase</keyword>
<protein>
    <recommendedName>
        <fullName evidence="7 8">Iron-sulfur cluster carrier protein</fullName>
    </recommendedName>
</protein>
<keyword evidence="5 8" id="KW-0411">Iron-sulfur</keyword>
<accession>A0A1D3L507</accession>
<evidence type="ECO:0000313" key="9">
    <source>
        <dbReference type="EMBL" id="SCG86540.1"/>
    </source>
</evidence>
<dbReference type="InterPro" id="IPR033756">
    <property type="entry name" value="YlxH/NBP35"/>
</dbReference>
<dbReference type="Gene3D" id="3.40.50.300">
    <property type="entry name" value="P-loop containing nucleotide triphosphate hydrolases"/>
    <property type="match status" value="1"/>
</dbReference>
<dbReference type="KEGG" id="mcub:MCBB_1992"/>
<comment type="function">
    <text evidence="6 8">Binds and transfers iron-sulfur (Fe-S) clusters to target apoproteins. Can hydrolyze ATP.</text>
</comment>
<sequence length="270" mass="29264">MVKNLSEEEKQKLQVMEQEIKITKNMSRIKHKVAVMSGKGGVGKSTVSANLASAFAGSGFKTGVLDSDLHGPNIPQMFGMEISQLQCTQEGIKPLETDDGIKVMSTEILLPSNEPLIWRGPKKTGAIRQFLSDVLWGDLDVLVIDCPPGTGDEPLTVLQSIPALDGVVVVTTPHPVALDDVERSIKMVQALNIPVLGVVENMSTFKCPHCGEEIPIFGKNGGKQLAEDLNIPLLGALPLYQNEDEGGLKNPEFLENFSKIVEKIVEVLDK</sequence>
<dbReference type="GO" id="GO:0016887">
    <property type="term" value="F:ATP hydrolysis activity"/>
    <property type="evidence" value="ECO:0007669"/>
    <property type="project" value="UniProtKB-UniRule"/>
</dbReference>
<dbReference type="Proteomes" id="UP000094707">
    <property type="component" value="Chromosome I"/>
</dbReference>
<dbReference type="InterPro" id="IPR000808">
    <property type="entry name" value="Mrp-like_CS"/>
</dbReference>
<dbReference type="PATRIC" id="fig|129848.4.peg.2040"/>
<gene>
    <name evidence="9" type="ORF">MCBB_1992</name>
</gene>
<name>A0A1D3L507_9EURY</name>
<dbReference type="GO" id="GO:0016226">
    <property type="term" value="P:iron-sulfur cluster assembly"/>
    <property type="evidence" value="ECO:0007669"/>
    <property type="project" value="InterPro"/>
</dbReference>
<dbReference type="Pfam" id="PF10609">
    <property type="entry name" value="ParA"/>
    <property type="match status" value="1"/>
</dbReference>
<comment type="similarity">
    <text evidence="8">Belongs to the Mrp/NBP35 ATP-binding proteins family.</text>
</comment>
<comment type="subunit">
    <text evidence="8">Homodimer.</text>
</comment>
<evidence type="ECO:0000256" key="5">
    <source>
        <dbReference type="ARBA" id="ARBA00023014"/>
    </source>
</evidence>
<dbReference type="RefSeq" id="WP_071907592.1">
    <property type="nucleotide sequence ID" value="NZ_LT607756.1"/>
</dbReference>
<dbReference type="SUPFAM" id="SSF52540">
    <property type="entry name" value="P-loop containing nucleoside triphosphate hydrolases"/>
    <property type="match status" value="1"/>
</dbReference>
<dbReference type="GO" id="GO:0140663">
    <property type="term" value="F:ATP-dependent FeS chaperone activity"/>
    <property type="evidence" value="ECO:0007669"/>
    <property type="project" value="InterPro"/>
</dbReference>
<proteinExistence type="inferred from homology"/>
<evidence type="ECO:0000256" key="1">
    <source>
        <dbReference type="ARBA" id="ARBA00022723"/>
    </source>
</evidence>
<keyword evidence="10" id="KW-1185">Reference proteome</keyword>
<dbReference type="GO" id="GO:0005524">
    <property type="term" value="F:ATP binding"/>
    <property type="evidence" value="ECO:0007669"/>
    <property type="project" value="UniProtKB-UniRule"/>
</dbReference>
<keyword evidence="1 8" id="KW-0479">Metal-binding</keyword>
<evidence type="ECO:0000256" key="3">
    <source>
        <dbReference type="ARBA" id="ARBA00022840"/>
    </source>
</evidence>
<evidence type="ECO:0000256" key="7">
    <source>
        <dbReference type="ARBA" id="ARBA00074706"/>
    </source>
</evidence>
<dbReference type="STRING" id="118062.MCBB_1992"/>
<evidence type="ECO:0000256" key="4">
    <source>
        <dbReference type="ARBA" id="ARBA00023004"/>
    </source>
</evidence>